<gene>
    <name evidence="2" type="ORF">Pmar_PMAR023641</name>
</gene>
<organism evidence="3">
    <name type="scientific">Perkinsus marinus (strain ATCC 50983 / TXsc)</name>
    <dbReference type="NCBI Taxonomy" id="423536"/>
    <lineage>
        <taxon>Eukaryota</taxon>
        <taxon>Sar</taxon>
        <taxon>Alveolata</taxon>
        <taxon>Perkinsozoa</taxon>
        <taxon>Perkinsea</taxon>
        <taxon>Perkinsida</taxon>
        <taxon>Perkinsidae</taxon>
        <taxon>Perkinsus</taxon>
    </lineage>
</organism>
<dbReference type="GeneID" id="9087238"/>
<dbReference type="OrthoDB" id="10498970at2759"/>
<protein>
    <submittedName>
        <fullName evidence="2">Uncharacterized protein</fullName>
    </submittedName>
</protein>
<sequence length="160" mass="18039">MSKQPTALERLAMKWEARRAARAEGSVVPPKPERRGVPLENPRSTKKAGEDSSSDISQGKRANTSGSRFKPNTHMLSALVKGQIRTNERMDREQTENAQERLDTMDGGRSFTKVRIMTSYLTEHGSTGIAAGQEAYYDDDASAQEQWDEWEKQKRFKFGS</sequence>
<feature type="compositionally biased region" description="Basic and acidic residues" evidence="1">
    <location>
        <begin position="86"/>
        <end position="106"/>
    </location>
</feature>
<dbReference type="Proteomes" id="UP000007800">
    <property type="component" value="Unassembled WGS sequence"/>
</dbReference>
<evidence type="ECO:0000313" key="3">
    <source>
        <dbReference type="Proteomes" id="UP000007800"/>
    </source>
</evidence>
<keyword evidence="3" id="KW-1185">Reference proteome</keyword>
<accession>C5KCW6</accession>
<proteinExistence type="predicted"/>
<dbReference type="AlphaFoldDB" id="C5KCW6"/>
<dbReference type="InParanoid" id="C5KCW6"/>
<name>C5KCW6_PERM5</name>
<dbReference type="EMBL" id="GG671995">
    <property type="protein sequence ID" value="EER17715.1"/>
    <property type="molecule type" value="Genomic_DNA"/>
</dbReference>
<reference evidence="2 3" key="1">
    <citation type="submission" date="2008-07" db="EMBL/GenBank/DDBJ databases">
        <authorList>
            <person name="El-Sayed N."/>
            <person name="Caler E."/>
            <person name="Inman J."/>
            <person name="Amedeo P."/>
            <person name="Hass B."/>
            <person name="Wortman J."/>
        </authorList>
    </citation>
    <scope>NUCLEOTIDE SEQUENCE [LARGE SCALE GENOMIC DNA]</scope>
    <source>
        <strain evidence="3">ATCC 50983 / TXsc</strain>
    </source>
</reference>
<evidence type="ECO:0000313" key="2">
    <source>
        <dbReference type="EMBL" id="EER17715.1"/>
    </source>
</evidence>
<feature type="region of interest" description="Disordered" evidence="1">
    <location>
        <begin position="18"/>
        <end position="106"/>
    </location>
</feature>
<evidence type="ECO:0000256" key="1">
    <source>
        <dbReference type="SAM" id="MobiDB-lite"/>
    </source>
</evidence>
<feature type="compositionally biased region" description="Polar residues" evidence="1">
    <location>
        <begin position="54"/>
        <end position="67"/>
    </location>
</feature>
<dbReference type="RefSeq" id="XP_002785919.1">
    <property type="nucleotide sequence ID" value="XM_002785873.1"/>
</dbReference>